<keyword evidence="2" id="KW-0472">Membrane</keyword>
<proteinExistence type="predicted"/>
<dbReference type="PANTHER" id="PTHR43156:SF2">
    <property type="entry name" value="STAGE II SPORULATION PROTEIN E"/>
    <property type="match status" value="1"/>
</dbReference>
<feature type="transmembrane region" description="Helical" evidence="2">
    <location>
        <begin position="91"/>
        <end position="116"/>
    </location>
</feature>
<protein>
    <submittedName>
        <fullName evidence="4">Stage II sporulation protein E</fullName>
    </submittedName>
</protein>
<dbReference type="AlphaFoldDB" id="A0A1M5B8Q3"/>
<dbReference type="Proteomes" id="UP000184148">
    <property type="component" value="Unassembled WGS sequence"/>
</dbReference>
<keyword evidence="2" id="KW-1133">Transmembrane helix</keyword>
<organism evidence="4 5">
    <name type="scientific">Desulforamulus putei DSM 12395</name>
    <dbReference type="NCBI Taxonomy" id="1121429"/>
    <lineage>
        <taxon>Bacteria</taxon>
        <taxon>Bacillati</taxon>
        <taxon>Bacillota</taxon>
        <taxon>Clostridia</taxon>
        <taxon>Eubacteriales</taxon>
        <taxon>Peptococcaceae</taxon>
        <taxon>Desulforamulus</taxon>
    </lineage>
</organism>
<dbReference type="EMBL" id="FQUY01000021">
    <property type="protein sequence ID" value="SHF38904.1"/>
    <property type="molecule type" value="Genomic_DNA"/>
</dbReference>
<feature type="transmembrane region" description="Helical" evidence="2">
    <location>
        <begin position="148"/>
        <end position="169"/>
    </location>
</feature>
<name>A0A1M5B8Q3_9FIRM</name>
<dbReference type="PANTHER" id="PTHR43156">
    <property type="entry name" value="STAGE II SPORULATION PROTEIN E-RELATED"/>
    <property type="match status" value="1"/>
</dbReference>
<gene>
    <name evidence="4" type="ORF">SAMN02745133_02513</name>
</gene>
<feature type="transmembrane region" description="Helical" evidence="2">
    <location>
        <begin position="122"/>
        <end position="141"/>
    </location>
</feature>
<dbReference type="PROSITE" id="PS51746">
    <property type="entry name" value="PPM_2"/>
    <property type="match status" value="1"/>
</dbReference>
<sequence>MEPKRQSKGLERLFDRIDVYTYHRAGQGLHAKKGPRARHSAFTGKKTESRAGKASLAWAGRALARENLLLCLAGFFLGRAVLLGELSPFGVSFLCAATWTFGAMPLPVLSVILGLFTITGGVQFWSSSATVMAGFFILLSVKSQVNRPWLAVPGVVAVTMLTVKSVFISVQGPALYPYITAGFESVFAGVLTFLYLQALTPFARGSLHRTMSGETAFCFLVLLAGIIAGTGGLAYETVTLRGVISRFVILLGALTGGAGVGAATGAVVGVIPGLAFVVAPVIVGAYSFAGVVAGAVRNFGKLAVAGGFLLGNIILTIYVSDYGDLKGVLAETAIATLLFLLFPAGLQEKIKEHLPGLNREAVPTRPVQDTRLRELTVDRIRNWASVFNELSRSFEQVSTTVQQSQEGQGLQQLFSEVSKKVCDGCALYRTCWERDFYRTCQNMLDMLSIVELQGKITIDDLSEDLKKRCARLKEMSITITCLYETYKVNIYWHRRLLESRELVSEQLKGIAQIMENMSGELEFDVELDGEIDEALRYRFDRLGIPIEDLYTLHKEDGLMEIGVVKQACQGEMECRFTVAPVVSKVVGRTFNVASTNCQLREGEDKCSFKLYPALKYNLSIGVAKIGKDGSSVCGDSHSVLQLKEGRMALLLSDGMGTGARAAKESSTVVSLLEHLLESGFGQDLAVKTVNSIMMLRSAEETFSTVDLTVLDLYTGNATFLKIGAVPSYIVRGRRVGIVKANSLPVGVVENLQFASVNRALEEGDLLVMVSDGVLDACRGADADQDQWMTVILQNLGNMGAQEAAEVILQSARNAAGGRIPDDMTVITARLQTSRESSVRG</sequence>
<dbReference type="SUPFAM" id="SSF81606">
    <property type="entry name" value="PP2C-like"/>
    <property type="match status" value="1"/>
</dbReference>
<dbReference type="GO" id="GO:0004722">
    <property type="term" value="F:protein serine/threonine phosphatase activity"/>
    <property type="evidence" value="ECO:0007669"/>
    <property type="project" value="InterPro"/>
</dbReference>
<dbReference type="Gene3D" id="3.60.40.10">
    <property type="entry name" value="PPM-type phosphatase domain"/>
    <property type="match status" value="1"/>
</dbReference>
<feature type="transmembrane region" description="Helical" evidence="2">
    <location>
        <begin position="67"/>
        <end position="84"/>
    </location>
</feature>
<feature type="transmembrane region" description="Helical" evidence="2">
    <location>
        <begin position="274"/>
        <end position="296"/>
    </location>
</feature>
<evidence type="ECO:0000259" key="3">
    <source>
        <dbReference type="PROSITE" id="PS51746"/>
    </source>
</evidence>
<evidence type="ECO:0000256" key="2">
    <source>
        <dbReference type="SAM" id="Phobius"/>
    </source>
</evidence>
<feature type="transmembrane region" description="Helical" evidence="2">
    <location>
        <begin position="247"/>
        <end position="267"/>
    </location>
</feature>
<keyword evidence="2" id="KW-0812">Transmembrane</keyword>
<keyword evidence="5" id="KW-1185">Reference proteome</keyword>
<accession>A0A1M5B8Q3</accession>
<reference evidence="5" key="1">
    <citation type="submission" date="2016-11" db="EMBL/GenBank/DDBJ databases">
        <authorList>
            <person name="Varghese N."/>
            <person name="Submissions S."/>
        </authorList>
    </citation>
    <scope>NUCLEOTIDE SEQUENCE [LARGE SCALE GENOMIC DNA]</scope>
    <source>
        <strain evidence="5">DSM 12395</strain>
    </source>
</reference>
<dbReference type="SMART" id="SM00331">
    <property type="entry name" value="PP2C_SIG"/>
    <property type="match status" value="1"/>
</dbReference>
<evidence type="ECO:0000313" key="4">
    <source>
        <dbReference type="EMBL" id="SHF38904.1"/>
    </source>
</evidence>
<dbReference type="InterPro" id="IPR014221">
    <property type="entry name" value="SpoII_E"/>
</dbReference>
<dbReference type="NCBIfam" id="TIGR02865">
    <property type="entry name" value="spore_II_E"/>
    <property type="match status" value="1"/>
</dbReference>
<dbReference type="InterPro" id="IPR001932">
    <property type="entry name" value="PPM-type_phosphatase-like_dom"/>
</dbReference>
<dbReference type="STRING" id="1121429.SAMN02745133_02513"/>
<dbReference type="InterPro" id="IPR052016">
    <property type="entry name" value="Bact_Sigma-Reg"/>
</dbReference>
<feature type="transmembrane region" description="Helical" evidence="2">
    <location>
        <begin position="216"/>
        <end position="235"/>
    </location>
</feature>
<dbReference type="InterPro" id="IPR036457">
    <property type="entry name" value="PPM-type-like_dom_sf"/>
</dbReference>
<evidence type="ECO:0000256" key="1">
    <source>
        <dbReference type="ARBA" id="ARBA00022801"/>
    </source>
</evidence>
<feature type="transmembrane region" description="Helical" evidence="2">
    <location>
        <begin position="175"/>
        <end position="196"/>
    </location>
</feature>
<dbReference type="Pfam" id="PF19732">
    <property type="entry name" value="SpoIIE_N"/>
    <property type="match status" value="1"/>
</dbReference>
<evidence type="ECO:0000313" key="5">
    <source>
        <dbReference type="Proteomes" id="UP000184148"/>
    </source>
</evidence>
<feature type="transmembrane region" description="Helical" evidence="2">
    <location>
        <begin position="302"/>
        <end position="320"/>
    </location>
</feature>
<dbReference type="InterPro" id="IPR045768">
    <property type="entry name" value="SpoIIE_N"/>
</dbReference>
<feature type="domain" description="PPM-type phosphatase" evidence="3">
    <location>
        <begin position="619"/>
        <end position="830"/>
    </location>
</feature>
<dbReference type="Pfam" id="PF07228">
    <property type="entry name" value="SpoIIE"/>
    <property type="match status" value="1"/>
</dbReference>
<keyword evidence="1" id="KW-0378">Hydrolase</keyword>